<dbReference type="InterPro" id="IPR011990">
    <property type="entry name" value="TPR-like_helical_dom_sf"/>
</dbReference>
<name>A0A285CVC2_9RHOB</name>
<dbReference type="PANTHER" id="PTHR12558:SF13">
    <property type="entry name" value="CELL DIVISION CYCLE PROTEIN 27 HOMOLOG"/>
    <property type="match status" value="1"/>
</dbReference>
<evidence type="ECO:0000313" key="3">
    <source>
        <dbReference type="Proteomes" id="UP000219467"/>
    </source>
</evidence>
<keyword evidence="1" id="KW-0732">Signal</keyword>
<dbReference type="RefSeq" id="WP_176504558.1">
    <property type="nucleotide sequence ID" value="NZ_OAOQ01000010.1"/>
</dbReference>
<dbReference type="Pfam" id="PF14559">
    <property type="entry name" value="TPR_19"/>
    <property type="match status" value="2"/>
</dbReference>
<feature type="signal peptide" evidence="1">
    <location>
        <begin position="1"/>
        <end position="30"/>
    </location>
</feature>
<dbReference type="Gene3D" id="1.25.40.10">
    <property type="entry name" value="Tetratricopeptide repeat domain"/>
    <property type="match status" value="3"/>
</dbReference>
<dbReference type="InterPro" id="IPR019734">
    <property type="entry name" value="TPR_rpt"/>
</dbReference>
<evidence type="ECO:0000313" key="2">
    <source>
        <dbReference type="EMBL" id="SNX71507.1"/>
    </source>
</evidence>
<dbReference type="PANTHER" id="PTHR12558">
    <property type="entry name" value="CELL DIVISION CYCLE 16,23,27"/>
    <property type="match status" value="1"/>
</dbReference>
<reference evidence="3" key="1">
    <citation type="submission" date="2017-08" db="EMBL/GenBank/DDBJ databases">
        <authorList>
            <person name="Varghese N."/>
            <person name="Submissions S."/>
        </authorList>
    </citation>
    <scope>NUCLEOTIDE SEQUENCE [LARGE SCALE GENOMIC DNA]</scope>
    <source>
        <strain evidence="3">JA234</strain>
    </source>
</reference>
<dbReference type="Proteomes" id="UP000219467">
    <property type="component" value="Unassembled WGS sequence"/>
</dbReference>
<dbReference type="SUPFAM" id="SSF48452">
    <property type="entry name" value="TPR-like"/>
    <property type="match status" value="3"/>
</dbReference>
<evidence type="ECO:0000256" key="1">
    <source>
        <dbReference type="SAM" id="SignalP"/>
    </source>
</evidence>
<dbReference type="AlphaFoldDB" id="A0A285CVC2"/>
<dbReference type="SMART" id="SM00028">
    <property type="entry name" value="TPR"/>
    <property type="match status" value="5"/>
</dbReference>
<accession>A0A285CVC2</accession>
<feature type="chain" id="PRO_5012176582" evidence="1">
    <location>
        <begin position="31"/>
        <end position="652"/>
    </location>
</feature>
<keyword evidence="3" id="KW-1185">Reference proteome</keyword>
<organism evidence="2 3">
    <name type="scientific">Cereibacter ovatus</name>
    <dbReference type="NCBI Taxonomy" id="439529"/>
    <lineage>
        <taxon>Bacteria</taxon>
        <taxon>Pseudomonadati</taxon>
        <taxon>Pseudomonadota</taxon>
        <taxon>Alphaproteobacteria</taxon>
        <taxon>Rhodobacterales</taxon>
        <taxon>Paracoccaceae</taxon>
        <taxon>Cereibacter</taxon>
    </lineage>
</organism>
<protein>
    <submittedName>
        <fullName evidence="2">Tetratricopeptide repeat protein</fullName>
    </submittedName>
</protein>
<dbReference type="EMBL" id="OAOQ01000010">
    <property type="protein sequence ID" value="SNX71507.1"/>
    <property type="molecule type" value="Genomic_DNA"/>
</dbReference>
<gene>
    <name evidence="2" type="ORF">SAMN05878503_1105</name>
</gene>
<proteinExistence type="predicted"/>
<sequence>MTPTPRPHLAGLLRRAAVCLPLILPAAAPAATLDETPSIDGLLGTAPLMGTEGAGQGVVSLPRSLGLLGAEEETLRQRAEADPRNIALLKQLALVQVRNGHPEAAIETLEKVHALAPQDAMIALDIARLVGATQGAPAARAALERFRTAAADPFPFELALVQLDHDAGATSAARARIAQMLTTAPEAQKGRLRLLLARYLLAAGDTAGAAAQVESVLVSEPANVDALAFRALFRLNALDLDGARADIAAGLGADPDNVALLRLSARGEWRAGQRDLAIERLLRAAELSLWHEDVVLDAAKALDDAGRSQQAGTLIETALGHQPDAPQLLARLGQIRLTAGDWTGAEAAAAQLRLTGSAEAISDSEKIRVAVLRGRGQTEEAFGLMRSLADQGADLGAIAEVVNHHLAKGDPAEALTYVDTRLSAAPGQPALLLMRASLSDLLGKPDAAEADYRRVVRTLPQSAVAHVALARHLMHRDRPADAEAALRAGLAERPDDPSLKMPLVEILLRRADIDGALALMEDMVRAYPDNALVANNYVSLVTDHAPLDPVRIARAAEVAGQLGTSAVPQLRDTYGWLLHIRGQHAQARQILEPVLAEIPQDAWANYHMGMVCKALGDREGAARHLQAALRSTDSSFTKAEQVLSALQALTEN</sequence>
<dbReference type="Pfam" id="PF13432">
    <property type="entry name" value="TPR_16"/>
    <property type="match status" value="2"/>
</dbReference>